<comment type="caution">
    <text evidence="1">The sequence shown here is derived from an EMBL/GenBank/DDBJ whole genome shotgun (WGS) entry which is preliminary data.</text>
</comment>
<organism evidence="1 2">
    <name type="scientific">Puccinia striiformis f. sp. tritici PST-78</name>
    <dbReference type="NCBI Taxonomy" id="1165861"/>
    <lineage>
        <taxon>Eukaryota</taxon>
        <taxon>Fungi</taxon>
        <taxon>Dikarya</taxon>
        <taxon>Basidiomycota</taxon>
        <taxon>Pucciniomycotina</taxon>
        <taxon>Pucciniomycetes</taxon>
        <taxon>Pucciniales</taxon>
        <taxon>Pucciniaceae</taxon>
        <taxon>Puccinia</taxon>
    </lineage>
</organism>
<proteinExistence type="predicted"/>
<keyword evidence="2" id="KW-1185">Reference proteome</keyword>
<dbReference type="AlphaFoldDB" id="A0A0L0UR90"/>
<feature type="non-terminal residue" evidence="1">
    <location>
        <position position="1"/>
    </location>
</feature>
<dbReference type="PANTHER" id="PTHR33096">
    <property type="entry name" value="CXC2 DOMAIN-CONTAINING PROTEIN"/>
    <property type="match status" value="1"/>
</dbReference>
<dbReference type="PANTHER" id="PTHR33096:SF1">
    <property type="entry name" value="CXC1-LIKE CYSTEINE CLUSTER ASSOCIATED WITH KDZ TRANSPOSASES DOMAIN-CONTAINING PROTEIN"/>
    <property type="match status" value="1"/>
</dbReference>
<dbReference type="InterPro" id="IPR040521">
    <property type="entry name" value="KDZ"/>
</dbReference>
<dbReference type="EMBL" id="AJIL01000320">
    <property type="protein sequence ID" value="KNE89597.1"/>
    <property type="molecule type" value="Genomic_DNA"/>
</dbReference>
<sequence>YYSMTMIDNLIKKTEGKKLGILYDIGCNIEKGIIRRNQFPQERGSNLLKFGTSVFHAYVHEWSCQLRYNPRLNDGWGMSDGEGMERIWAFLSPIISQLRYSTKNHRLVALNLRSLHHNELGKINGAISVRFLSDRGKHIEKVMREAQATLRELEARSGHQYNYFKTQWGRQREMQLSIIETSSEKETRERVEELVQLEDRIQEAQ</sequence>
<accession>A0A0L0UR90</accession>
<gene>
    <name evidence="1" type="ORF">PSTG_16944</name>
</gene>
<reference evidence="2" key="1">
    <citation type="submission" date="2014-03" db="EMBL/GenBank/DDBJ databases">
        <title>The Genome Sequence of Puccinia striiformis f. sp. tritici PST-78.</title>
        <authorList>
            <consortium name="The Broad Institute Genome Sequencing Platform"/>
            <person name="Cuomo C."/>
            <person name="Hulbert S."/>
            <person name="Chen X."/>
            <person name="Walker B."/>
            <person name="Young S.K."/>
            <person name="Zeng Q."/>
            <person name="Gargeya S."/>
            <person name="Fitzgerald M."/>
            <person name="Haas B."/>
            <person name="Abouelleil A."/>
            <person name="Alvarado L."/>
            <person name="Arachchi H.M."/>
            <person name="Berlin A.M."/>
            <person name="Chapman S.B."/>
            <person name="Goldberg J."/>
            <person name="Griggs A."/>
            <person name="Gujja S."/>
            <person name="Hansen M."/>
            <person name="Howarth C."/>
            <person name="Imamovic A."/>
            <person name="Larimer J."/>
            <person name="McCowan C."/>
            <person name="Montmayeur A."/>
            <person name="Murphy C."/>
            <person name="Neiman D."/>
            <person name="Pearson M."/>
            <person name="Priest M."/>
            <person name="Roberts A."/>
            <person name="Saif S."/>
            <person name="Shea T."/>
            <person name="Sisk P."/>
            <person name="Sykes S."/>
            <person name="Wortman J."/>
            <person name="Nusbaum C."/>
            <person name="Birren B."/>
        </authorList>
    </citation>
    <scope>NUCLEOTIDE SEQUENCE [LARGE SCALE GENOMIC DNA]</scope>
    <source>
        <strain evidence="2">race PST-78</strain>
    </source>
</reference>
<evidence type="ECO:0000313" key="2">
    <source>
        <dbReference type="Proteomes" id="UP000054564"/>
    </source>
</evidence>
<dbReference type="Proteomes" id="UP000054564">
    <property type="component" value="Unassembled WGS sequence"/>
</dbReference>
<evidence type="ECO:0000313" key="1">
    <source>
        <dbReference type="EMBL" id="KNE89597.1"/>
    </source>
</evidence>
<dbReference type="Pfam" id="PF18758">
    <property type="entry name" value="KDZ"/>
    <property type="match status" value="1"/>
</dbReference>
<name>A0A0L0UR90_9BASI</name>
<dbReference type="OrthoDB" id="3364670at2759"/>
<dbReference type="STRING" id="1165861.A0A0L0UR90"/>
<protein>
    <submittedName>
        <fullName evidence="1">Uncharacterized protein</fullName>
    </submittedName>
</protein>